<organism evidence="1">
    <name type="scientific">viral metagenome</name>
    <dbReference type="NCBI Taxonomy" id="1070528"/>
    <lineage>
        <taxon>unclassified sequences</taxon>
        <taxon>metagenomes</taxon>
        <taxon>organismal metagenomes</taxon>
    </lineage>
</organism>
<accession>A0A6C0LNL6</accession>
<name>A0A6C0LNL6_9ZZZZ</name>
<proteinExistence type="predicted"/>
<protein>
    <submittedName>
        <fullName evidence="1">Uncharacterized protein</fullName>
    </submittedName>
</protein>
<reference evidence="1" key="1">
    <citation type="journal article" date="2020" name="Nature">
        <title>Giant virus diversity and host interactions through global metagenomics.</title>
        <authorList>
            <person name="Schulz F."/>
            <person name="Roux S."/>
            <person name="Paez-Espino D."/>
            <person name="Jungbluth S."/>
            <person name="Walsh D.A."/>
            <person name="Denef V.J."/>
            <person name="McMahon K.D."/>
            <person name="Konstantinidis K.T."/>
            <person name="Eloe-Fadrosh E.A."/>
            <person name="Kyrpides N.C."/>
            <person name="Woyke T."/>
        </authorList>
    </citation>
    <scope>NUCLEOTIDE SEQUENCE</scope>
    <source>
        <strain evidence="1">GVMAG-M-3300027963-9</strain>
    </source>
</reference>
<dbReference type="EMBL" id="MN740536">
    <property type="protein sequence ID" value="QHU32157.1"/>
    <property type="molecule type" value="Genomic_DNA"/>
</dbReference>
<sequence length="128" mass="15127">MQAAKEELDTWGEECLKTLDTWAKQEKESFYQKNIKSPKNNENVLQSYEKELITYATKLINAINKESKEDLEDLNWPESLHNCIQDMSLRTIIVDRVHDWFIQYPHTKSALHLDELENENATEKSNQK</sequence>
<evidence type="ECO:0000313" key="1">
    <source>
        <dbReference type="EMBL" id="QHU32157.1"/>
    </source>
</evidence>
<dbReference type="AlphaFoldDB" id="A0A6C0LNL6"/>